<comment type="caution">
    <text evidence="8">The sequence shown here is derived from an EMBL/GenBank/DDBJ whole genome shotgun (WGS) entry which is preliminary data.</text>
</comment>
<comment type="similarity">
    <text evidence="2 6">Belongs to the class-II DAHP synthase family.</text>
</comment>
<keyword evidence="5" id="KW-0464">Manganese</keyword>
<keyword evidence="7" id="KW-0812">Transmembrane</keyword>
<evidence type="ECO:0000313" key="8">
    <source>
        <dbReference type="EMBL" id="CCJ30012.1"/>
    </source>
</evidence>
<dbReference type="Pfam" id="PF01474">
    <property type="entry name" value="DAHP_synth_2"/>
    <property type="match status" value="1"/>
</dbReference>
<dbReference type="Gene3D" id="3.20.20.70">
    <property type="entry name" value="Aldolase class I"/>
    <property type="match status" value="1"/>
</dbReference>
<dbReference type="GO" id="GO:0008652">
    <property type="term" value="P:amino acid biosynthetic process"/>
    <property type="evidence" value="ECO:0007669"/>
    <property type="project" value="UniProtKB-KW"/>
</dbReference>
<evidence type="ECO:0000256" key="6">
    <source>
        <dbReference type="RuleBase" id="RU363071"/>
    </source>
</evidence>
<reference evidence="8 9" key="1">
    <citation type="journal article" date="2012" name="MBio">
        <title>De novo assembly of the Pneumocystis jirovecii genome from a single bronchoalveolar lavage fluid specimen from a patient.</title>
        <authorList>
            <person name="Cisse O.H."/>
            <person name="Pagni M."/>
            <person name="Hauser P.M."/>
        </authorList>
    </citation>
    <scope>NUCLEOTIDE SEQUENCE [LARGE SCALE GENOMIC DNA]</scope>
    <source>
        <strain evidence="8 9">SE8</strain>
    </source>
</reference>
<dbReference type="UniPathway" id="UPA00053">
    <property type="reaction ID" value="UER00084"/>
</dbReference>
<keyword evidence="6" id="KW-0028">Amino-acid biosynthesis</keyword>
<dbReference type="InterPro" id="IPR013785">
    <property type="entry name" value="Aldolase_TIM"/>
</dbReference>
<keyword evidence="7" id="KW-1133">Transmembrane helix</keyword>
<sequence>MQKILENTENYWEPSSWKSKPIQQRVIYENQEALETFILKKFYYCKKRLKDVALHKSFLLQGGDCAESFSACTPDLINSKLKVILQMSIILILGINIPVVTIARMAGQYAKPRSKLTEMVDKKEVLSFRGESVNGCSIHERQPNPERLLTAYFHSSTTLNYIRLLSSNASGLYTLIDSNVSLENNNIESGSSTNTQNTQFLNSLNFKKTNGMDNNLLLQKPYIFTSHEGLLLDYEESMTRKIKDSETNETKWWNLGAHFLWIGDRTRSIDGAHVEYFRGIENPIGCFKNNVKQINHYLGVKIGPTMKPDELVKLLDILDPKRETGKVTLIFRYGYDKIKKYLPQHIKAVQSSNHKTIFISDPMHGISSLFCCNAQLHLGNTLFSTEYPHLKTRDFSHILLELKLCFDICKASGSHLDGVHFEMTGEDVTECLGGSMQLQDKDLSKAYKTLCDPRQLLTIPPLCLTVYRLNYSQSLEMAFLIVKLWCKNHAFLSA</sequence>
<evidence type="ECO:0000256" key="7">
    <source>
        <dbReference type="SAM" id="Phobius"/>
    </source>
</evidence>
<comment type="cofactor">
    <cofactor evidence="5">
        <name>Mn(2+)</name>
        <dbReference type="ChEBI" id="CHEBI:29035"/>
    </cofactor>
    <cofactor evidence="5">
        <name>Co(2+)</name>
        <dbReference type="ChEBI" id="CHEBI:48828"/>
    </cofactor>
    <cofactor evidence="5">
        <name>Cd(2+)</name>
        <dbReference type="ChEBI" id="CHEBI:48775"/>
    </cofactor>
    <text evidence="5">Binds 1 divalent cation per subunit. The enzyme is active with manganese, cobalt or cadmium ions.</text>
</comment>
<evidence type="ECO:0000256" key="2">
    <source>
        <dbReference type="ARBA" id="ARBA00008911"/>
    </source>
</evidence>
<dbReference type="InParanoid" id="L0PCR1"/>
<feature type="binding site" evidence="5">
    <location>
        <position position="364"/>
    </location>
    <ligand>
        <name>Mn(2+)</name>
        <dbReference type="ChEBI" id="CHEBI:29035"/>
    </ligand>
</feature>
<dbReference type="PANTHER" id="PTHR21337:SF0">
    <property type="entry name" value="PHOSPHO-2-DEHYDRO-3-DEOXYHEPTONATE ALDOLASE"/>
    <property type="match status" value="1"/>
</dbReference>
<feature type="binding site" evidence="5">
    <location>
        <position position="332"/>
    </location>
    <ligand>
        <name>phosphoenolpyruvate</name>
        <dbReference type="ChEBI" id="CHEBI:58702"/>
    </ligand>
</feature>
<dbReference type="EMBL" id="CAKM01000229">
    <property type="protein sequence ID" value="CCJ30012.1"/>
    <property type="molecule type" value="Genomic_DNA"/>
</dbReference>
<feature type="binding site" evidence="5">
    <location>
        <position position="422"/>
    </location>
    <ligand>
        <name>Mn(2+)</name>
        <dbReference type="ChEBI" id="CHEBI:29035"/>
    </ligand>
</feature>
<evidence type="ECO:0000313" key="9">
    <source>
        <dbReference type="Proteomes" id="UP000010422"/>
    </source>
</evidence>
<feature type="binding site" evidence="5">
    <location>
        <position position="452"/>
    </location>
    <ligand>
        <name>Mn(2+)</name>
        <dbReference type="ChEBI" id="CHEBI:29035"/>
    </ligand>
</feature>
<organism evidence="9">
    <name type="scientific">Pneumocystis jirovecii</name>
    <name type="common">Human pneumocystis pneumonia agent</name>
    <dbReference type="NCBI Taxonomy" id="42068"/>
    <lineage>
        <taxon>Eukaryota</taxon>
        <taxon>Fungi</taxon>
        <taxon>Dikarya</taxon>
        <taxon>Ascomycota</taxon>
        <taxon>Taphrinomycotina</taxon>
        <taxon>Pneumocystomycetes</taxon>
        <taxon>Pneumocystaceae</taxon>
        <taxon>Pneumocystis</taxon>
    </lineage>
</organism>
<dbReference type="GO" id="GO:0009423">
    <property type="term" value="P:chorismate biosynthetic process"/>
    <property type="evidence" value="ECO:0007669"/>
    <property type="project" value="UniProtKB-UniPathway"/>
</dbReference>
<accession>L0PCR1</accession>
<evidence type="ECO:0000256" key="5">
    <source>
        <dbReference type="PIRSR" id="PIRSR602480-1"/>
    </source>
</evidence>
<dbReference type="InterPro" id="IPR002480">
    <property type="entry name" value="DAHP_synth_2"/>
</dbReference>
<dbReference type="VEuPathDB" id="FungiDB:PNEJI1_001510"/>
<feature type="binding site" evidence="5">
    <location>
        <position position="301"/>
    </location>
    <ligand>
        <name>phosphoenolpyruvate</name>
        <dbReference type="ChEBI" id="CHEBI:58702"/>
    </ligand>
</feature>
<dbReference type="Proteomes" id="UP000010422">
    <property type="component" value="Unassembled WGS sequence"/>
</dbReference>
<dbReference type="SUPFAM" id="SSF51569">
    <property type="entry name" value="Aldolase"/>
    <property type="match status" value="1"/>
</dbReference>
<keyword evidence="5" id="KW-0170">Cobalt</keyword>
<proteinExistence type="inferred from homology"/>
<dbReference type="AlphaFoldDB" id="L0PCR1"/>
<feature type="binding site" evidence="5">
    <location>
        <position position="65"/>
    </location>
    <ligand>
        <name>Mn(2+)</name>
        <dbReference type="ChEBI" id="CHEBI:29035"/>
    </ligand>
</feature>
<dbReference type="EC" id="2.5.1.54" evidence="6"/>
<dbReference type="GO" id="GO:0009073">
    <property type="term" value="P:aromatic amino acid family biosynthetic process"/>
    <property type="evidence" value="ECO:0007669"/>
    <property type="project" value="UniProtKB-KW"/>
</dbReference>
<comment type="pathway">
    <text evidence="1 6">Metabolic intermediate biosynthesis; chorismate biosynthesis; chorismate from D-erythrose 4-phosphate and phosphoenolpyruvate: step 1/7.</text>
</comment>
<feature type="transmembrane region" description="Helical" evidence="7">
    <location>
        <begin position="83"/>
        <end position="106"/>
    </location>
</feature>
<name>L0PCR1_PNEJI</name>
<dbReference type="PANTHER" id="PTHR21337">
    <property type="entry name" value="PHOSPHO-2-DEHYDRO-3-DEOXYHEPTONATE ALDOLASE 1, 2"/>
    <property type="match status" value="1"/>
</dbReference>
<evidence type="ECO:0000256" key="4">
    <source>
        <dbReference type="ARBA" id="ARBA00047508"/>
    </source>
</evidence>
<dbReference type="GO" id="GO:0003849">
    <property type="term" value="F:3-deoxy-7-phosphoheptulonate synthase activity"/>
    <property type="evidence" value="ECO:0007669"/>
    <property type="project" value="UniProtKB-EC"/>
</dbReference>
<gene>
    <name evidence="8" type="ORF">PNEJI1_001510</name>
</gene>
<comment type="catalytic activity">
    <reaction evidence="4 6">
        <text>D-erythrose 4-phosphate + phosphoenolpyruvate + H2O = 7-phospho-2-dehydro-3-deoxy-D-arabino-heptonate + phosphate</text>
        <dbReference type="Rhea" id="RHEA:14717"/>
        <dbReference type="ChEBI" id="CHEBI:15377"/>
        <dbReference type="ChEBI" id="CHEBI:16897"/>
        <dbReference type="ChEBI" id="CHEBI:43474"/>
        <dbReference type="ChEBI" id="CHEBI:58394"/>
        <dbReference type="ChEBI" id="CHEBI:58702"/>
        <dbReference type="EC" id="2.5.1.54"/>
    </reaction>
</comment>
<protein>
    <recommendedName>
        <fullName evidence="6">Phospho-2-dehydro-3-deoxyheptonate aldolase</fullName>
        <ecNumber evidence="6">2.5.1.54</ecNumber>
    </recommendedName>
</protein>
<keyword evidence="7" id="KW-0472">Membrane</keyword>
<keyword evidence="3 6" id="KW-0808">Transferase</keyword>
<evidence type="ECO:0000256" key="1">
    <source>
        <dbReference type="ARBA" id="ARBA00004688"/>
    </source>
</evidence>
<dbReference type="STRING" id="1209962.L0PCR1"/>
<feature type="binding site" evidence="5">
    <location>
        <position position="104"/>
    </location>
    <ligand>
        <name>phosphoenolpyruvate</name>
        <dbReference type="ChEBI" id="CHEBI:58702"/>
    </ligand>
</feature>
<keyword evidence="6" id="KW-0057">Aromatic amino acid biosynthesis</keyword>
<evidence type="ECO:0000256" key="3">
    <source>
        <dbReference type="ARBA" id="ARBA00022679"/>
    </source>
</evidence>
<keyword evidence="5" id="KW-0104">Cadmium</keyword>